<sequence length="87" mass="10024">EHPNTGICYLHGHLLQQGMQVQREWITASLTCVDDIAKVILCNTVIKRHEYKSARPNALWHIDGHHKLGLWGIIVHRFIDGYDRVVS</sequence>
<dbReference type="EMBL" id="MU118081">
    <property type="protein sequence ID" value="KAF9645705.1"/>
    <property type="molecule type" value="Genomic_DNA"/>
</dbReference>
<feature type="non-terminal residue" evidence="1">
    <location>
        <position position="1"/>
    </location>
</feature>
<proteinExistence type="predicted"/>
<dbReference type="Proteomes" id="UP000886501">
    <property type="component" value="Unassembled WGS sequence"/>
</dbReference>
<keyword evidence="2" id="KW-1185">Reference proteome</keyword>
<name>A0ACB6Z8I9_THEGA</name>
<feature type="non-terminal residue" evidence="1">
    <location>
        <position position="87"/>
    </location>
</feature>
<comment type="caution">
    <text evidence="1">The sequence shown here is derived from an EMBL/GenBank/DDBJ whole genome shotgun (WGS) entry which is preliminary data.</text>
</comment>
<protein>
    <submittedName>
        <fullName evidence="1">Uncharacterized protein</fullName>
    </submittedName>
</protein>
<accession>A0ACB6Z8I9</accession>
<reference evidence="1" key="2">
    <citation type="journal article" date="2020" name="Nat. Commun.">
        <title>Large-scale genome sequencing of mycorrhizal fungi provides insights into the early evolution of symbiotic traits.</title>
        <authorList>
            <person name="Miyauchi S."/>
            <person name="Kiss E."/>
            <person name="Kuo A."/>
            <person name="Drula E."/>
            <person name="Kohler A."/>
            <person name="Sanchez-Garcia M."/>
            <person name="Morin E."/>
            <person name="Andreopoulos B."/>
            <person name="Barry K.W."/>
            <person name="Bonito G."/>
            <person name="Buee M."/>
            <person name="Carver A."/>
            <person name="Chen C."/>
            <person name="Cichocki N."/>
            <person name="Clum A."/>
            <person name="Culley D."/>
            <person name="Crous P.W."/>
            <person name="Fauchery L."/>
            <person name="Girlanda M."/>
            <person name="Hayes R.D."/>
            <person name="Keri Z."/>
            <person name="LaButti K."/>
            <person name="Lipzen A."/>
            <person name="Lombard V."/>
            <person name="Magnuson J."/>
            <person name="Maillard F."/>
            <person name="Murat C."/>
            <person name="Nolan M."/>
            <person name="Ohm R.A."/>
            <person name="Pangilinan J."/>
            <person name="Pereira M.F."/>
            <person name="Perotto S."/>
            <person name="Peter M."/>
            <person name="Pfister S."/>
            <person name="Riley R."/>
            <person name="Sitrit Y."/>
            <person name="Stielow J.B."/>
            <person name="Szollosi G."/>
            <person name="Zifcakova L."/>
            <person name="Stursova M."/>
            <person name="Spatafora J.W."/>
            <person name="Tedersoo L."/>
            <person name="Vaario L.M."/>
            <person name="Yamada A."/>
            <person name="Yan M."/>
            <person name="Wang P."/>
            <person name="Xu J."/>
            <person name="Bruns T."/>
            <person name="Baldrian P."/>
            <person name="Vilgalys R."/>
            <person name="Dunand C."/>
            <person name="Henrissat B."/>
            <person name="Grigoriev I.V."/>
            <person name="Hibbett D."/>
            <person name="Nagy L.G."/>
            <person name="Martin F.M."/>
        </authorList>
    </citation>
    <scope>NUCLEOTIDE SEQUENCE</scope>
    <source>
        <strain evidence="1">P2</strain>
    </source>
</reference>
<evidence type="ECO:0000313" key="2">
    <source>
        <dbReference type="Proteomes" id="UP000886501"/>
    </source>
</evidence>
<evidence type="ECO:0000313" key="1">
    <source>
        <dbReference type="EMBL" id="KAF9645705.1"/>
    </source>
</evidence>
<organism evidence="1 2">
    <name type="scientific">Thelephora ganbajun</name>
    <name type="common">Ganba fungus</name>
    <dbReference type="NCBI Taxonomy" id="370292"/>
    <lineage>
        <taxon>Eukaryota</taxon>
        <taxon>Fungi</taxon>
        <taxon>Dikarya</taxon>
        <taxon>Basidiomycota</taxon>
        <taxon>Agaricomycotina</taxon>
        <taxon>Agaricomycetes</taxon>
        <taxon>Thelephorales</taxon>
        <taxon>Thelephoraceae</taxon>
        <taxon>Thelephora</taxon>
    </lineage>
</organism>
<reference evidence="1" key="1">
    <citation type="submission" date="2019-10" db="EMBL/GenBank/DDBJ databases">
        <authorList>
            <consortium name="DOE Joint Genome Institute"/>
            <person name="Kuo A."/>
            <person name="Miyauchi S."/>
            <person name="Kiss E."/>
            <person name="Drula E."/>
            <person name="Kohler A."/>
            <person name="Sanchez-Garcia M."/>
            <person name="Andreopoulos B."/>
            <person name="Barry K.W."/>
            <person name="Bonito G."/>
            <person name="Buee M."/>
            <person name="Carver A."/>
            <person name="Chen C."/>
            <person name="Cichocki N."/>
            <person name="Clum A."/>
            <person name="Culley D."/>
            <person name="Crous P.W."/>
            <person name="Fauchery L."/>
            <person name="Girlanda M."/>
            <person name="Hayes R."/>
            <person name="Keri Z."/>
            <person name="Labutti K."/>
            <person name="Lipzen A."/>
            <person name="Lombard V."/>
            <person name="Magnuson J."/>
            <person name="Maillard F."/>
            <person name="Morin E."/>
            <person name="Murat C."/>
            <person name="Nolan M."/>
            <person name="Ohm R."/>
            <person name="Pangilinan J."/>
            <person name="Pereira M."/>
            <person name="Perotto S."/>
            <person name="Peter M."/>
            <person name="Riley R."/>
            <person name="Sitrit Y."/>
            <person name="Stielow B."/>
            <person name="Szollosi G."/>
            <person name="Zifcakova L."/>
            <person name="Stursova M."/>
            <person name="Spatafora J.W."/>
            <person name="Tedersoo L."/>
            <person name="Vaario L.-M."/>
            <person name="Yamada A."/>
            <person name="Yan M."/>
            <person name="Wang P."/>
            <person name="Xu J."/>
            <person name="Bruns T."/>
            <person name="Baldrian P."/>
            <person name="Vilgalys R."/>
            <person name="Henrissat B."/>
            <person name="Grigoriev I.V."/>
            <person name="Hibbett D."/>
            <person name="Nagy L.G."/>
            <person name="Martin F.M."/>
        </authorList>
    </citation>
    <scope>NUCLEOTIDE SEQUENCE</scope>
    <source>
        <strain evidence="1">P2</strain>
    </source>
</reference>
<gene>
    <name evidence="1" type="ORF">BDM02DRAFT_3080142</name>
</gene>